<sequence>MTAGIDTRPLLRDRDAVAGYVERVCFKTGPPGLVGTELEWIVVDPDDPTAPVPLPHLREVLAAAGPPPRGSRLTFEPGGQVELSSLPHQGTSACWSALEEDVRHVRTALEAVRLRLLDTALDPYRVPRRQLRHPRYDAMEQHFVRAGGASAAMGPAMMTTTAACQVNLDVGRDRADAHRRWSLLHTVGPVMVAAFANSPVGADGDTGWRSGRQRVWQGLERARTSAPREGDPVAAWTDYALDASVMLRRGDGDDWAGPAGWTMRDWLLADDPLAEPDLALHLTTLFPPVRPRGWYEVRYLDTQPYRWWVVPTAVLAALLDDPVASAAAAEACAGLDDWTAAARDGLADPGLHAAALACLDAALAALTRLGEDAALVAVVADFRDTYTALGRCPADDPLEP</sequence>
<comment type="function">
    <text evidence="5">Catalyzes the synthesis of gamma-glutamylcysteine (gamma-GC). This compound is used as substrate for the biosynthesis of the low-molecular thiol compound ergothioneine.</text>
</comment>
<gene>
    <name evidence="5 7" type="primary">egtA</name>
    <name evidence="7" type="ORF">ENKNEFLB_01974</name>
</gene>
<dbReference type="PANTHER" id="PTHR34378:SF1">
    <property type="entry name" value="GLUTAMATE--CYSTEINE LIGASE, CHLOROPLASTIC"/>
    <property type="match status" value="1"/>
</dbReference>
<protein>
    <recommendedName>
        <fullName evidence="5">Glutamate--cysteine ligase EgtA</fullName>
        <ecNumber evidence="5">6.3.2.2</ecNumber>
    </recommendedName>
    <alternativeName>
        <fullName evidence="5">Gamma-glutamylcysteine synthase</fullName>
        <shortName evidence="5">GCS</shortName>
        <shortName evidence="5">Gamma-ECS</shortName>
    </alternativeName>
</protein>
<keyword evidence="3 5" id="KW-0067">ATP-binding</keyword>
<dbReference type="EMBL" id="CP075371">
    <property type="protein sequence ID" value="QVT79591.1"/>
    <property type="molecule type" value="Genomic_DNA"/>
</dbReference>
<reference evidence="7 8" key="1">
    <citation type="submission" date="2021-05" db="EMBL/GenBank/DDBJ databases">
        <title>Complete genome of Nocardioides aquaticus KCTC 9944T isolated from meromictic and hypersaline Ekho Lake, Antarctica.</title>
        <authorList>
            <person name="Hwang K."/>
            <person name="Kim K.M."/>
            <person name="Choe H."/>
        </authorList>
    </citation>
    <scope>NUCLEOTIDE SEQUENCE [LARGE SCALE GENOMIC DNA]</scope>
    <source>
        <strain evidence="7 8">KCTC 9944</strain>
    </source>
</reference>
<keyword evidence="2 5" id="KW-0547">Nucleotide-binding</keyword>
<dbReference type="InterPro" id="IPR035434">
    <property type="entry name" value="GCL_bact_plant"/>
</dbReference>
<dbReference type="RefSeq" id="WP_246535946.1">
    <property type="nucleotide sequence ID" value="NZ_BAAAHS010000102.1"/>
</dbReference>
<evidence type="ECO:0000256" key="5">
    <source>
        <dbReference type="HAMAP-Rule" id="MF_02034"/>
    </source>
</evidence>
<evidence type="ECO:0000256" key="6">
    <source>
        <dbReference type="PIRNR" id="PIRNR017901"/>
    </source>
</evidence>
<dbReference type="NCBIfam" id="TIGR03444">
    <property type="entry name" value="EgtA_Cys_ligase"/>
    <property type="match status" value="1"/>
</dbReference>
<keyword evidence="1 5" id="KW-0436">Ligase</keyword>
<comment type="catalytic activity">
    <reaction evidence="4 5 6">
        <text>L-cysteine + L-glutamate + ATP = gamma-L-glutamyl-L-cysteine + ADP + phosphate + H(+)</text>
        <dbReference type="Rhea" id="RHEA:13285"/>
        <dbReference type="ChEBI" id="CHEBI:15378"/>
        <dbReference type="ChEBI" id="CHEBI:29985"/>
        <dbReference type="ChEBI" id="CHEBI:30616"/>
        <dbReference type="ChEBI" id="CHEBI:35235"/>
        <dbReference type="ChEBI" id="CHEBI:43474"/>
        <dbReference type="ChEBI" id="CHEBI:58173"/>
        <dbReference type="ChEBI" id="CHEBI:456216"/>
        <dbReference type="EC" id="6.3.2.2"/>
    </reaction>
</comment>
<dbReference type="GO" id="GO:0004357">
    <property type="term" value="F:glutamate-cysteine ligase activity"/>
    <property type="evidence" value="ECO:0007669"/>
    <property type="project" value="UniProtKB-EC"/>
</dbReference>
<keyword evidence="8" id="KW-1185">Reference proteome</keyword>
<proteinExistence type="inferred from homology"/>
<evidence type="ECO:0000256" key="1">
    <source>
        <dbReference type="ARBA" id="ARBA00022598"/>
    </source>
</evidence>
<dbReference type="InterPro" id="IPR006336">
    <property type="entry name" value="GCS2"/>
</dbReference>
<dbReference type="InterPro" id="IPR017809">
    <property type="entry name" value="EgtA_Actinobacteria"/>
</dbReference>
<accession>A0ABX8EJ03</accession>
<comment type="similarity">
    <text evidence="5 6">Belongs to the glutamate--cysteine ligase type 2 family. EgtA subfamily.</text>
</comment>
<evidence type="ECO:0000256" key="3">
    <source>
        <dbReference type="ARBA" id="ARBA00022840"/>
    </source>
</evidence>
<evidence type="ECO:0000313" key="7">
    <source>
        <dbReference type="EMBL" id="QVT79591.1"/>
    </source>
</evidence>
<comment type="pathway">
    <text evidence="5">Amino-acid biosynthesis; ergothioneine biosynthesis.</text>
</comment>
<dbReference type="PANTHER" id="PTHR34378">
    <property type="entry name" value="GLUTAMATE--CYSTEINE LIGASE, CHLOROPLASTIC"/>
    <property type="match status" value="1"/>
</dbReference>
<name>A0ABX8EJ03_9ACTN</name>
<dbReference type="HAMAP" id="MF_02034">
    <property type="entry name" value="EgtA"/>
    <property type="match status" value="1"/>
</dbReference>
<evidence type="ECO:0000313" key="8">
    <source>
        <dbReference type="Proteomes" id="UP000679307"/>
    </source>
</evidence>
<dbReference type="Proteomes" id="UP000679307">
    <property type="component" value="Chromosome"/>
</dbReference>
<organism evidence="7 8">
    <name type="scientific">Nocardioides aquaticus</name>
    <dbReference type="NCBI Taxonomy" id="160826"/>
    <lineage>
        <taxon>Bacteria</taxon>
        <taxon>Bacillati</taxon>
        <taxon>Actinomycetota</taxon>
        <taxon>Actinomycetes</taxon>
        <taxon>Propionibacteriales</taxon>
        <taxon>Nocardioidaceae</taxon>
        <taxon>Nocardioides</taxon>
    </lineage>
</organism>
<dbReference type="Pfam" id="PF04107">
    <property type="entry name" value="GCS2"/>
    <property type="match status" value="1"/>
</dbReference>
<evidence type="ECO:0000256" key="2">
    <source>
        <dbReference type="ARBA" id="ARBA00022741"/>
    </source>
</evidence>
<dbReference type="PIRSF" id="PIRSF017901">
    <property type="entry name" value="GCL"/>
    <property type="match status" value="1"/>
</dbReference>
<evidence type="ECO:0000256" key="4">
    <source>
        <dbReference type="ARBA" id="ARBA00048819"/>
    </source>
</evidence>
<dbReference type="EC" id="6.3.2.2" evidence="5"/>